<keyword evidence="3" id="KW-1185">Reference proteome</keyword>
<dbReference type="AlphaFoldDB" id="A0A2T6BSL5"/>
<feature type="region of interest" description="Disordered" evidence="1">
    <location>
        <begin position="1"/>
        <end position="31"/>
    </location>
</feature>
<dbReference type="InterPro" id="IPR012851">
    <property type="entry name" value="Spore_coat_CotF-like"/>
</dbReference>
<sequence length="115" mass="13279">MKNPQPQQGQQAGGQAQSQLSKIKGPEMNDRDRINDVLAMEKYMMLAYNVASNEASNDALYRVQMNILSDIHQCQRDVFNLMHAKGWYKFDNADQQNVAKAAQKFTNYQTQFPYR</sequence>
<evidence type="ECO:0000313" key="2">
    <source>
        <dbReference type="EMBL" id="PTX59081.1"/>
    </source>
</evidence>
<reference evidence="2 3" key="1">
    <citation type="submission" date="2018-04" db="EMBL/GenBank/DDBJ databases">
        <title>Genomic Encyclopedia of Archaeal and Bacterial Type Strains, Phase II (KMG-II): from individual species to whole genera.</title>
        <authorList>
            <person name="Goeker M."/>
        </authorList>
    </citation>
    <scope>NUCLEOTIDE SEQUENCE [LARGE SCALE GENOMIC DNA]</scope>
    <source>
        <strain evidence="2 3">DSM 45787</strain>
    </source>
</reference>
<accession>A0A2T6BSL5</accession>
<name>A0A2T6BSL5_9BACL</name>
<comment type="caution">
    <text evidence="2">The sequence shown here is derived from an EMBL/GenBank/DDBJ whole genome shotgun (WGS) entry which is preliminary data.</text>
</comment>
<organism evidence="2 3">
    <name type="scientific">Melghirimyces profundicolus</name>
    <dbReference type="NCBI Taxonomy" id="1242148"/>
    <lineage>
        <taxon>Bacteria</taxon>
        <taxon>Bacillati</taxon>
        <taxon>Bacillota</taxon>
        <taxon>Bacilli</taxon>
        <taxon>Bacillales</taxon>
        <taxon>Thermoactinomycetaceae</taxon>
        <taxon>Melghirimyces</taxon>
    </lineage>
</organism>
<evidence type="ECO:0000256" key="1">
    <source>
        <dbReference type="SAM" id="MobiDB-lite"/>
    </source>
</evidence>
<dbReference type="Pfam" id="PF07875">
    <property type="entry name" value="Coat_F"/>
    <property type="match status" value="1"/>
</dbReference>
<dbReference type="Proteomes" id="UP000244240">
    <property type="component" value="Unassembled WGS sequence"/>
</dbReference>
<dbReference type="EMBL" id="QBKR01000013">
    <property type="protein sequence ID" value="PTX59081.1"/>
    <property type="molecule type" value="Genomic_DNA"/>
</dbReference>
<feature type="compositionally biased region" description="Low complexity" evidence="1">
    <location>
        <begin position="1"/>
        <end position="17"/>
    </location>
</feature>
<gene>
    <name evidence="2" type="ORF">C8P63_11326</name>
</gene>
<evidence type="ECO:0000313" key="3">
    <source>
        <dbReference type="Proteomes" id="UP000244240"/>
    </source>
</evidence>
<proteinExistence type="predicted"/>
<protein>
    <submittedName>
        <fullName evidence="2">Coat F domain-containing protein</fullName>
    </submittedName>
</protein>
<dbReference type="RefSeq" id="WP_245920829.1">
    <property type="nucleotide sequence ID" value="NZ_QBKR01000013.1"/>
</dbReference>